<protein>
    <recommendedName>
        <fullName evidence="3">Leucine-rich repeat domain-containing protein</fullName>
    </recommendedName>
</protein>
<gene>
    <name evidence="1" type="ORF">GQR42_23995</name>
</gene>
<proteinExistence type="predicted"/>
<dbReference type="EMBL" id="CP046973">
    <property type="protein sequence ID" value="QGZ92113.1"/>
    <property type="molecule type" value="Genomic_DNA"/>
</dbReference>
<dbReference type="PROSITE" id="PS51450">
    <property type="entry name" value="LRR"/>
    <property type="match status" value="1"/>
</dbReference>
<dbReference type="RefSeq" id="WP_158201886.1">
    <property type="nucleotide sequence ID" value="NZ_CP046973.1"/>
</dbReference>
<dbReference type="Proteomes" id="UP000438345">
    <property type="component" value="Chromosome"/>
</dbReference>
<evidence type="ECO:0000313" key="1">
    <source>
        <dbReference type="EMBL" id="QGZ92113.1"/>
    </source>
</evidence>
<dbReference type="Gene3D" id="3.80.10.10">
    <property type="entry name" value="Ribonuclease Inhibitor"/>
    <property type="match status" value="2"/>
</dbReference>
<dbReference type="InterPro" id="IPR001611">
    <property type="entry name" value="Leu-rich_rpt"/>
</dbReference>
<accession>A0A857D951</accession>
<dbReference type="AlphaFoldDB" id="A0A857D951"/>
<evidence type="ECO:0000313" key="2">
    <source>
        <dbReference type="Proteomes" id="UP000438345"/>
    </source>
</evidence>
<sequence length="276" mass="31649">MNTNAYFGKESIVGGEKFLIISGHWNEDIEVFILKNEVDSLYLNYALGWQDDNVSFLESLGHLKKLKIIAHEIENLEVINQLYNLRYLSLDVSSKSKASIDFSNFSELSKCSFHWLKGSRNLSCCQSLERLFLYDYPCQTLETVFRLKNLQELHVIPSRRIDNINGIEELCLLTQLELSYLYQLSCISPLSTLSQLTHLEINSCKKINDIEALSTLINLKTLLLENLNDITSLKPLKSCTNLEYLGLTNSTKILDGDFDFLKELPRLRTIGRSLIL</sequence>
<name>A0A857D951_MICAE</name>
<evidence type="ECO:0008006" key="3">
    <source>
        <dbReference type="Google" id="ProtNLM"/>
    </source>
</evidence>
<reference evidence="1 2" key="1">
    <citation type="submission" date="2019-12" db="EMBL/GenBank/DDBJ databases">
        <title>Complete genome sequence of Microcystis aeruginosa strain FD4.</title>
        <authorList>
            <person name="Urakawa H."/>
        </authorList>
    </citation>
    <scope>NUCLEOTIDE SEQUENCE [LARGE SCALE GENOMIC DNA]</scope>
    <source>
        <strain evidence="1 2">FD4</strain>
    </source>
</reference>
<organism evidence="1 2">
    <name type="scientific">Microcystis aeruginosa FD4</name>
    <dbReference type="NCBI Taxonomy" id="2686288"/>
    <lineage>
        <taxon>Bacteria</taxon>
        <taxon>Bacillati</taxon>
        <taxon>Cyanobacteriota</taxon>
        <taxon>Cyanophyceae</taxon>
        <taxon>Oscillatoriophycideae</taxon>
        <taxon>Chroococcales</taxon>
        <taxon>Microcystaceae</taxon>
        <taxon>Microcystis</taxon>
    </lineage>
</organism>
<dbReference type="InterPro" id="IPR032675">
    <property type="entry name" value="LRR_dom_sf"/>
</dbReference>
<dbReference type="SUPFAM" id="SSF52058">
    <property type="entry name" value="L domain-like"/>
    <property type="match status" value="1"/>
</dbReference>